<dbReference type="PANTHER" id="PTHR43685">
    <property type="entry name" value="GLYCOSYLTRANSFERASE"/>
    <property type="match status" value="1"/>
</dbReference>
<feature type="domain" description="Glycosyltransferase 2-like" evidence="2">
    <location>
        <begin position="8"/>
        <end position="147"/>
    </location>
</feature>
<dbReference type="Proteomes" id="UP000319804">
    <property type="component" value="Unassembled WGS sequence"/>
</dbReference>
<comment type="caution">
    <text evidence="3">The sequence shown here is derived from an EMBL/GenBank/DDBJ whole genome shotgun (WGS) entry which is preliminary data.</text>
</comment>
<dbReference type="AlphaFoldDB" id="A0A4Y3UKZ7"/>
<evidence type="ECO:0000313" key="4">
    <source>
        <dbReference type="Proteomes" id="UP000319804"/>
    </source>
</evidence>
<keyword evidence="4" id="KW-1185">Reference proteome</keyword>
<accession>A0A4Y3UKZ7</accession>
<protein>
    <submittedName>
        <fullName evidence="3">Glycosyl transferase family 2</fullName>
    </submittedName>
</protein>
<gene>
    <name evidence="3" type="ORF">FHX68_2939</name>
</gene>
<dbReference type="InterPro" id="IPR050834">
    <property type="entry name" value="Glycosyltransf_2"/>
</dbReference>
<dbReference type="PANTHER" id="PTHR43685:SF2">
    <property type="entry name" value="GLYCOSYLTRANSFERASE 2-LIKE DOMAIN-CONTAINING PROTEIN"/>
    <property type="match status" value="1"/>
</dbReference>
<feature type="region of interest" description="Disordered" evidence="1">
    <location>
        <begin position="127"/>
        <end position="155"/>
    </location>
</feature>
<reference evidence="3 4" key="1">
    <citation type="submission" date="2019-06" db="EMBL/GenBank/DDBJ databases">
        <title>Sequencing the genomes of 1000 actinobacteria strains.</title>
        <authorList>
            <person name="Klenk H.-P."/>
        </authorList>
    </citation>
    <scope>NUCLEOTIDE SEQUENCE [LARGE SCALE GENOMIC DNA]</scope>
    <source>
        <strain evidence="3 4">DSM 20427</strain>
    </source>
</reference>
<dbReference type="RefSeq" id="WP_170214255.1">
    <property type="nucleotide sequence ID" value="NZ_BJNA01000035.1"/>
</dbReference>
<evidence type="ECO:0000259" key="2">
    <source>
        <dbReference type="Pfam" id="PF00535"/>
    </source>
</evidence>
<dbReference type="SUPFAM" id="SSF53448">
    <property type="entry name" value="Nucleotide-diphospho-sugar transferases"/>
    <property type="match status" value="1"/>
</dbReference>
<feature type="compositionally biased region" description="Basic and acidic residues" evidence="1">
    <location>
        <begin position="212"/>
        <end position="232"/>
    </location>
</feature>
<evidence type="ECO:0000256" key="1">
    <source>
        <dbReference type="SAM" id="MobiDB-lite"/>
    </source>
</evidence>
<sequence length="273" mass="29259">MSPVPLASIVVPVFDDAASIRAALASATAQTLADVEIVCVDDASTDATAGIIEQVALGDPRVRLVRHDDNRTAFQARRTGILAARGEYVLFLDGDDELAPRAAEVAGGRAQESGPDIVGFGVDVVERDGRTGGTNERRLQPAHDRRDGSDALTGLFSEGGRAQGQLWRHLYRTSLLREAYALVPDDLALARVNDLPLLFLAAALAVERSRRERHHQDYGDAEHCTRRGDPHPQTRCRGSGGHALQSTDAVPRPGAAHDEGAGHRTMCGPDPCR</sequence>
<keyword evidence="3" id="KW-0808">Transferase</keyword>
<evidence type="ECO:0000313" key="3">
    <source>
        <dbReference type="EMBL" id="TQM90618.1"/>
    </source>
</evidence>
<proteinExistence type="predicted"/>
<dbReference type="InterPro" id="IPR029044">
    <property type="entry name" value="Nucleotide-diphossugar_trans"/>
</dbReference>
<dbReference type="EMBL" id="VFPS01000007">
    <property type="protein sequence ID" value="TQM90618.1"/>
    <property type="molecule type" value="Genomic_DNA"/>
</dbReference>
<organism evidence="3 4">
    <name type="scientific">Microbacterium lacticum</name>
    <dbReference type="NCBI Taxonomy" id="33885"/>
    <lineage>
        <taxon>Bacteria</taxon>
        <taxon>Bacillati</taxon>
        <taxon>Actinomycetota</taxon>
        <taxon>Actinomycetes</taxon>
        <taxon>Micrococcales</taxon>
        <taxon>Microbacteriaceae</taxon>
        <taxon>Microbacterium</taxon>
    </lineage>
</organism>
<name>A0A4Y3UKZ7_9MICO</name>
<feature type="region of interest" description="Disordered" evidence="1">
    <location>
        <begin position="212"/>
        <end position="273"/>
    </location>
</feature>
<dbReference type="Gene3D" id="3.90.550.10">
    <property type="entry name" value="Spore Coat Polysaccharide Biosynthesis Protein SpsA, Chain A"/>
    <property type="match status" value="1"/>
</dbReference>
<dbReference type="CDD" id="cd00761">
    <property type="entry name" value="Glyco_tranf_GTA_type"/>
    <property type="match status" value="1"/>
</dbReference>
<dbReference type="Pfam" id="PF00535">
    <property type="entry name" value="Glycos_transf_2"/>
    <property type="match status" value="1"/>
</dbReference>
<dbReference type="InterPro" id="IPR001173">
    <property type="entry name" value="Glyco_trans_2-like"/>
</dbReference>
<feature type="compositionally biased region" description="Basic and acidic residues" evidence="1">
    <location>
        <begin position="127"/>
        <end position="149"/>
    </location>
</feature>
<dbReference type="GO" id="GO:0016740">
    <property type="term" value="F:transferase activity"/>
    <property type="evidence" value="ECO:0007669"/>
    <property type="project" value="UniProtKB-KW"/>
</dbReference>